<dbReference type="OrthoDB" id="2591256at2759"/>
<dbReference type="Proteomes" id="UP000654370">
    <property type="component" value="Unassembled WGS sequence"/>
</dbReference>
<proteinExistence type="predicted"/>
<comment type="caution">
    <text evidence="2">The sequence shown here is derived from an EMBL/GenBank/DDBJ whole genome shotgun (WGS) entry which is preliminary data.</text>
</comment>
<accession>A0A8H7Q343</accession>
<reference evidence="2" key="1">
    <citation type="submission" date="2020-12" db="EMBL/GenBank/DDBJ databases">
        <title>Metabolic potential, ecology and presence of endohyphal bacteria is reflected in genomic diversity of Mucoromycotina.</title>
        <authorList>
            <person name="Muszewska A."/>
            <person name="Okrasinska A."/>
            <person name="Steczkiewicz K."/>
            <person name="Drgas O."/>
            <person name="Orlowska M."/>
            <person name="Perlinska-Lenart U."/>
            <person name="Aleksandrzak-Piekarczyk T."/>
            <person name="Szatraj K."/>
            <person name="Zielenkiewicz U."/>
            <person name="Pilsyk S."/>
            <person name="Malc E."/>
            <person name="Mieczkowski P."/>
            <person name="Kruszewska J.S."/>
            <person name="Biernat P."/>
            <person name="Pawlowska J."/>
        </authorList>
    </citation>
    <scope>NUCLEOTIDE SEQUENCE</scope>
    <source>
        <strain evidence="2">WA0000067209</strain>
    </source>
</reference>
<protein>
    <recommendedName>
        <fullName evidence="4">Glycogen debranching enzyme</fullName>
    </recommendedName>
</protein>
<dbReference type="EMBL" id="JAEPQZ010000002">
    <property type="protein sequence ID" value="KAG2184438.1"/>
    <property type="molecule type" value="Genomic_DNA"/>
</dbReference>
<feature type="signal peptide" evidence="1">
    <location>
        <begin position="1"/>
        <end position="17"/>
    </location>
</feature>
<evidence type="ECO:0008006" key="4">
    <source>
        <dbReference type="Google" id="ProtNLM"/>
    </source>
</evidence>
<keyword evidence="3" id="KW-1185">Reference proteome</keyword>
<keyword evidence="1" id="KW-0732">Signal</keyword>
<dbReference type="AlphaFoldDB" id="A0A8H7Q343"/>
<evidence type="ECO:0000256" key="1">
    <source>
        <dbReference type="SAM" id="SignalP"/>
    </source>
</evidence>
<evidence type="ECO:0000313" key="2">
    <source>
        <dbReference type="EMBL" id="KAG2184438.1"/>
    </source>
</evidence>
<sequence length="699" mass="76016">MLISSLVATALVGAAAAQDILTTQLSFSGYTNYLYRDDVTSSQLLFTEANSTNVRTRFIAAFPAGNSGAMAYFKPSTGNTSALTLSLVDNSLKSVQYDCNQTGITGQWQLSQNAELDLAVLGSVRALRDYVEGGGILHPEMNYTLLQSSNNSVTLYRNFFNDSIAMNFTMTTDKQIQSSGNTSIALPAGTYQFTITLNETTLEGIPPATLLNQQNETIATNSSTSDSTKMVSFLSYSEKLLAGGWRFLTYFGRDTLISLRILMPILSSDTIEAALGAVLERTNITDGELCHEETIGDYASWVNMQNGQADLGSKPFYDYKMIDTNFEFLPALAYYLLGLPSGSGRATPFLSKTASLANNMTYKDLLQKNVDLVMNQSSSFAQNPTADNLIHLKDGVPVGNWRDSNPGIGYGRIPFDVNTALVPGCLRAIQKLAEASILNSTLSQTAASYANVWESKSLPLFSVPLNSTYAEQTLSDYTAYANLTSDLYMNSSASGNSTSPPSEIYALSLMEDASPVQTMNSDFSFNLMYNDNLTAELLEYSVNALRPFPEGLLTNVGLLIANPAYDSNRTNWEVFTRAAYHGTCVWGFQQSMMVAGLGRQLDLCNGSSGSSNTSTTTPIWCSNSTLVSNIKSAQCTLWDIILSNPAVEFAETWTWTFDNSTKSFVVTDPAALTPDSTEADAIQLWSFTLLAQDKPSYCS</sequence>
<gene>
    <name evidence="2" type="ORF">INT43_000347</name>
</gene>
<feature type="chain" id="PRO_5034192933" description="Glycogen debranching enzyme" evidence="1">
    <location>
        <begin position="18"/>
        <end position="699"/>
    </location>
</feature>
<organism evidence="2 3">
    <name type="scientific">Mortierella isabellina</name>
    <name type="common">Filamentous fungus</name>
    <name type="synonym">Umbelopsis isabellina</name>
    <dbReference type="NCBI Taxonomy" id="91625"/>
    <lineage>
        <taxon>Eukaryota</taxon>
        <taxon>Fungi</taxon>
        <taxon>Fungi incertae sedis</taxon>
        <taxon>Mucoromycota</taxon>
        <taxon>Mucoromycotina</taxon>
        <taxon>Umbelopsidomycetes</taxon>
        <taxon>Umbelopsidales</taxon>
        <taxon>Umbelopsidaceae</taxon>
        <taxon>Umbelopsis</taxon>
    </lineage>
</organism>
<name>A0A8H7Q343_MORIS</name>
<evidence type="ECO:0000313" key="3">
    <source>
        <dbReference type="Proteomes" id="UP000654370"/>
    </source>
</evidence>